<accession>A0A9N9D3Z2</accession>
<evidence type="ECO:0000313" key="1">
    <source>
        <dbReference type="EMBL" id="CAG8625306.1"/>
    </source>
</evidence>
<keyword evidence="2" id="KW-1185">Reference proteome</keyword>
<protein>
    <submittedName>
        <fullName evidence="1">13808_t:CDS:1</fullName>
    </submittedName>
</protein>
<evidence type="ECO:0000313" key="2">
    <source>
        <dbReference type="Proteomes" id="UP000789508"/>
    </source>
</evidence>
<sequence>MKEGVIKLGTLGAFHKKQRIIKSALNGKTYAYYQQNQSNNQTPGLMQTLLNATLPALLQHFTGGQPMPAGGNNNSNSPEVQLMLTQVLAQQQLIINNQQDLTSRIVNLETRASQQFTGLAKQVQNLSSVRLTPERERKPIDFNQNSDNYGN</sequence>
<reference evidence="1" key="1">
    <citation type="submission" date="2021-06" db="EMBL/GenBank/DDBJ databases">
        <authorList>
            <person name="Kallberg Y."/>
            <person name="Tangrot J."/>
            <person name="Rosling A."/>
        </authorList>
    </citation>
    <scope>NUCLEOTIDE SEQUENCE</scope>
    <source>
        <strain evidence="1">FL130A</strain>
    </source>
</reference>
<organism evidence="1 2">
    <name type="scientific">Ambispora leptoticha</name>
    <dbReference type="NCBI Taxonomy" id="144679"/>
    <lineage>
        <taxon>Eukaryota</taxon>
        <taxon>Fungi</taxon>
        <taxon>Fungi incertae sedis</taxon>
        <taxon>Mucoromycota</taxon>
        <taxon>Glomeromycotina</taxon>
        <taxon>Glomeromycetes</taxon>
        <taxon>Archaeosporales</taxon>
        <taxon>Ambisporaceae</taxon>
        <taxon>Ambispora</taxon>
    </lineage>
</organism>
<proteinExistence type="predicted"/>
<dbReference type="AlphaFoldDB" id="A0A9N9D3Z2"/>
<dbReference type="EMBL" id="CAJVPS010006437">
    <property type="protein sequence ID" value="CAG8625306.1"/>
    <property type="molecule type" value="Genomic_DNA"/>
</dbReference>
<dbReference type="Proteomes" id="UP000789508">
    <property type="component" value="Unassembled WGS sequence"/>
</dbReference>
<comment type="caution">
    <text evidence="1">The sequence shown here is derived from an EMBL/GenBank/DDBJ whole genome shotgun (WGS) entry which is preliminary data.</text>
</comment>
<gene>
    <name evidence="1" type="ORF">ALEPTO_LOCUS9135</name>
</gene>
<name>A0A9N9D3Z2_9GLOM</name>